<dbReference type="PANTHER" id="PTHR43622:SF7">
    <property type="entry name" value="3-DEHYDROQUINATE SYNTHASE, CHLOROPLASTIC"/>
    <property type="match status" value="1"/>
</dbReference>
<evidence type="ECO:0000256" key="1">
    <source>
        <dbReference type="ARBA" id="ARBA00001911"/>
    </source>
</evidence>
<dbReference type="PANTHER" id="PTHR43622">
    <property type="entry name" value="3-DEHYDROQUINATE SYNTHASE"/>
    <property type="match status" value="1"/>
</dbReference>
<dbReference type="GO" id="GO:0008652">
    <property type="term" value="P:amino acid biosynthetic process"/>
    <property type="evidence" value="ECO:0007669"/>
    <property type="project" value="UniProtKB-KW"/>
</dbReference>
<evidence type="ECO:0000313" key="9">
    <source>
        <dbReference type="Proteomes" id="UP000290289"/>
    </source>
</evidence>
<feature type="domain" description="3-dehydroquinate synthase C-terminal" evidence="7">
    <location>
        <begin position="122"/>
        <end position="170"/>
    </location>
</feature>
<dbReference type="STRING" id="3750.A0A498KGA7"/>
<dbReference type="Gene3D" id="1.20.1090.10">
    <property type="entry name" value="Dehydroquinate synthase-like - alpha domain"/>
    <property type="match status" value="1"/>
</dbReference>
<evidence type="ECO:0000256" key="4">
    <source>
        <dbReference type="ARBA" id="ARBA00023141"/>
    </source>
</evidence>
<dbReference type="InterPro" id="IPR056179">
    <property type="entry name" value="DHQS_C"/>
</dbReference>
<gene>
    <name evidence="8" type="ORF">DVH24_018459</name>
</gene>
<keyword evidence="2" id="KW-0028">Amino-acid biosynthesis</keyword>
<reference evidence="8 9" key="1">
    <citation type="submission" date="2018-10" db="EMBL/GenBank/DDBJ databases">
        <title>A high-quality apple genome assembly.</title>
        <authorList>
            <person name="Hu J."/>
        </authorList>
    </citation>
    <scope>NUCLEOTIDE SEQUENCE [LARGE SCALE GENOMIC DNA]</scope>
    <source>
        <strain evidence="9">cv. HFTH1</strain>
        <tissue evidence="8">Young leaf</tissue>
    </source>
</reference>
<dbReference type="SUPFAM" id="SSF56796">
    <property type="entry name" value="Dehydroquinate synthase-like"/>
    <property type="match status" value="1"/>
</dbReference>
<dbReference type="InterPro" id="IPR030960">
    <property type="entry name" value="DHQS/DOIS_N"/>
</dbReference>
<dbReference type="GO" id="GO:0003856">
    <property type="term" value="F:3-dehydroquinate synthase activity"/>
    <property type="evidence" value="ECO:0007669"/>
    <property type="project" value="TreeGrafter"/>
</dbReference>
<dbReference type="EMBL" id="RDQH01000328">
    <property type="protein sequence ID" value="RXI06417.1"/>
    <property type="molecule type" value="Genomic_DNA"/>
</dbReference>
<keyword evidence="5" id="KW-0456">Lyase</keyword>
<dbReference type="AlphaFoldDB" id="A0A498KGA7"/>
<keyword evidence="4" id="KW-0057">Aromatic amino acid biosynthesis</keyword>
<dbReference type="Pfam" id="PF01761">
    <property type="entry name" value="DHQ_synthase"/>
    <property type="match status" value="1"/>
</dbReference>
<evidence type="ECO:0000256" key="5">
    <source>
        <dbReference type="ARBA" id="ARBA00023239"/>
    </source>
</evidence>
<comment type="cofactor">
    <cofactor evidence="1">
        <name>NAD(+)</name>
        <dbReference type="ChEBI" id="CHEBI:57540"/>
    </cofactor>
</comment>
<accession>A0A498KGA7</accession>
<organism evidence="8 9">
    <name type="scientific">Malus domestica</name>
    <name type="common">Apple</name>
    <name type="synonym">Pyrus malus</name>
    <dbReference type="NCBI Taxonomy" id="3750"/>
    <lineage>
        <taxon>Eukaryota</taxon>
        <taxon>Viridiplantae</taxon>
        <taxon>Streptophyta</taxon>
        <taxon>Embryophyta</taxon>
        <taxon>Tracheophyta</taxon>
        <taxon>Spermatophyta</taxon>
        <taxon>Magnoliopsida</taxon>
        <taxon>eudicotyledons</taxon>
        <taxon>Gunneridae</taxon>
        <taxon>Pentapetalae</taxon>
        <taxon>rosids</taxon>
        <taxon>fabids</taxon>
        <taxon>Rosales</taxon>
        <taxon>Rosaceae</taxon>
        <taxon>Amygdaloideae</taxon>
        <taxon>Maleae</taxon>
        <taxon>Malus</taxon>
    </lineage>
</organism>
<proteinExistence type="predicted"/>
<evidence type="ECO:0000256" key="3">
    <source>
        <dbReference type="ARBA" id="ARBA00023027"/>
    </source>
</evidence>
<sequence length="240" mass="26486">MIYFDGSYDGVDKKVARFDEFRDQRHVHGKMVLVVTNTKVAPLYLVKVVEALTRDNPNVSVERVILPDDEKCKNMVDSSVGSKTAINHSLGKNLIGAFYQPRCTLIDTDTLNTLPDRELASGLAEAIKCGLVRDADFFEGQERNIQAIMARDPAALAYAIKRSCEIKAELAKETGVGNGNWLHGEAVAAGTSKLPIAPAESVMIEMFRPVMAVDKKVADGLLRLRPSERSFGKLCLHRRI</sequence>
<dbReference type="Gene3D" id="3.40.50.1970">
    <property type="match status" value="2"/>
</dbReference>
<evidence type="ECO:0000259" key="6">
    <source>
        <dbReference type="Pfam" id="PF01761"/>
    </source>
</evidence>
<dbReference type="GO" id="GO:0009073">
    <property type="term" value="P:aromatic amino acid family biosynthetic process"/>
    <property type="evidence" value="ECO:0007669"/>
    <property type="project" value="UniProtKB-KW"/>
</dbReference>
<dbReference type="Pfam" id="PF24621">
    <property type="entry name" value="DHQS_C"/>
    <property type="match status" value="1"/>
</dbReference>
<evidence type="ECO:0000259" key="7">
    <source>
        <dbReference type="Pfam" id="PF24621"/>
    </source>
</evidence>
<evidence type="ECO:0000256" key="2">
    <source>
        <dbReference type="ARBA" id="ARBA00022605"/>
    </source>
</evidence>
<dbReference type="InterPro" id="IPR050071">
    <property type="entry name" value="Dehydroquinate_synthase"/>
</dbReference>
<dbReference type="Proteomes" id="UP000290289">
    <property type="component" value="Chromosome 2"/>
</dbReference>
<protein>
    <submittedName>
        <fullName evidence="8">Uncharacterized protein</fullName>
    </submittedName>
</protein>
<keyword evidence="3" id="KW-0520">NAD</keyword>
<name>A0A498KGA7_MALDO</name>
<keyword evidence="9" id="KW-1185">Reference proteome</keyword>
<evidence type="ECO:0000313" key="8">
    <source>
        <dbReference type="EMBL" id="RXI06417.1"/>
    </source>
</evidence>
<comment type="caution">
    <text evidence="8">The sequence shown here is derived from an EMBL/GenBank/DDBJ whole genome shotgun (WGS) entry which is preliminary data.</text>
</comment>
<feature type="domain" description="3-dehydroquinate synthase N-terminal" evidence="6">
    <location>
        <begin position="74"/>
        <end position="120"/>
    </location>
</feature>